<evidence type="ECO:0000313" key="3">
    <source>
        <dbReference type="EMBL" id="PWK78724.1"/>
    </source>
</evidence>
<dbReference type="Pfam" id="PF16151">
    <property type="entry name" value="DUF4859"/>
    <property type="match status" value="1"/>
</dbReference>
<accession>A0A316HC73</accession>
<sequence>MKKTLRTRYINTLNIRALMWFIIPLLSVIAGCSKKANLEEPTKVPPVINKQDSLSIYIPKEFKQLNFNDSTSTWNYRHSKQSEHFIVFWDLKYGSDSPNSAKVPSQYRVDIDDLLQKAELFYQMNINTLKFADVEKGKSNLAKYKMLIFLYYEDQWRATGAGYDDVIGALWISPAAVKPVGSVLAHEIGHCFQYQIFCDEGGSSGFRYGFGDKPGNAFWEQTAQWQSFQSYPSEVFTTYDFGVYLDNCHRHINHEDMRYASYFIHYYWASKHGIDIIGKIWRQALKPEDPIQAYMRITGINTEQLNDEIYDGAAKFVTWDLDALRDLGANYIGRQPYEFDKLSDGSFQVKYTRCPGTTGYNIVPLKVPASGTVINAQFTGLPNASGYNHVDASVAGWRYGYVALLNNGTRVYSPMSKGITGQSAFTVPANCSKIWFVVTGAPSTYAQHAWDDDNTNDEQWPYKVKFTNTTLFNDFTVEPGTKPKDITFNINVKVPFDAVNYSRSTVTVDLEQLTQALTLTPKQITEGLDSKVVKFYAVESNGNLNAQTTANGYGHWFNAAGNVINWGNDAKVFSEMDAAKLTFDIGQFPNHVSKNDHFDISQALVYEYEPGKKVQATFKFSVTIE</sequence>
<dbReference type="InterPro" id="IPR032339">
    <property type="entry name" value="DUF4859"/>
</dbReference>
<dbReference type="InterPro" id="IPR045690">
    <property type="entry name" value="DUF6055"/>
</dbReference>
<name>A0A316HC73_9SPHI</name>
<dbReference type="Pfam" id="PF19527">
    <property type="entry name" value="DUF6055"/>
    <property type="match status" value="1"/>
</dbReference>
<dbReference type="Proteomes" id="UP000245678">
    <property type="component" value="Unassembled WGS sequence"/>
</dbReference>
<proteinExistence type="predicted"/>
<comment type="caution">
    <text evidence="3">The sequence shown here is derived from an EMBL/GenBank/DDBJ whole genome shotgun (WGS) entry which is preliminary data.</text>
</comment>
<dbReference type="EMBL" id="QGHA01000002">
    <property type="protein sequence ID" value="PWK78724.1"/>
    <property type="molecule type" value="Genomic_DNA"/>
</dbReference>
<keyword evidence="1" id="KW-0472">Membrane</keyword>
<dbReference type="PROSITE" id="PS51257">
    <property type="entry name" value="PROKAR_LIPOPROTEIN"/>
    <property type="match status" value="1"/>
</dbReference>
<keyword evidence="4" id="KW-1185">Reference proteome</keyword>
<evidence type="ECO:0000259" key="2">
    <source>
        <dbReference type="Pfam" id="PF16151"/>
    </source>
</evidence>
<dbReference type="RefSeq" id="WP_245927857.1">
    <property type="nucleotide sequence ID" value="NZ_QGHA01000002.1"/>
</dbReference>
<keyword evidence="1" id="KW-0812">Transmembrane</keyword>
<reference evidence="3 4" key="1">
    <citation type="submission" date="2018-05" db="EMBL/GenBank/DDBJ databases">
        <title>Genomic Encyclopedia of Archaeal and Bacterial Type Strains, Phase II (KMG-II): from individual species to whole genera.</title>
        <authorList>
            <person name="Goeker M."/>
        </authorList>
    </citation>
    <scope>NUCLEOTIDE SEQUENCE [LARGE SCALE GENOMIC DNA]</scope>
    <source>
        <strain evidence="3 4">DSM 19975</strain>
    </source>
</reference>
<gene>
    <name evidence="3" type="ORF">LX99_01172</name>
</gene>
<dbReference type="AlphaFoldDB" id="A0A316HC73"/>
<organism evidence="3 4">
    <name type="scientific">Mucilaginibacter oryzae</name>
    <dbReference type="NCBI Taxonomy" id="468058"/>
    <lineage>
        <taxon>Bacteria</taxon>
        <taxon>Pseudomonadati</taxon>
        <taxon>Bacteroidota</taxon>
        <taxon>Sphingobacteriia</taxon>
        <taxon>Sphingobacteriales</taxon>
        <taxon>Sphingobacteriaceae</taxon>
        <taxon>Mucilaginibacter</taxon>
    </lineage>
</organism>
<feature type="transmembrane region" description="Helical" evidence="1">
    <location>
        <begin position="12"/>
        <end position="31"/>
    </location>
</feature>
<evidence type="ECO:0000256" key="1">
    <source>
        <dbReference type="SAM" id="Phobius"/>
    </source>
</evidence>
<protein>
    <submittedName>
        <fullName evidence="3">Uncharacterized protein DUF4859</fullName>
    </submittedName>
</protein>
<feature type="domain" description="DUF4859" evidence="2">
    <location>
        <begin position="500"/>
        <end position="611"/>
    </location>
</feature>
<keyword evidence="1" id="KW-1133">Transmembrane helix</keyword>
<evidence type="ECO:0000313" key="4">
    <source>
        <dbReference type="Proteomes" id="UP000245678"/>
    </source>
</evidence>